<evidence type="ECO:0000256" key="3">
    <source>
        <dbReference type="ARBA" id="ARBA00023134"/>
    </source>
</evidence>
<keyword evidence="2" id="KW-0106">Calcium</keyword>
<dbReference type="GO" id="GO:0005525">
    <property type="term" value="F:GTP binding"/>
    <property type="evidence" value="ECO:0007669"/>
    <property type="project" value="UniProtKB-KW"/>
</dbReference>
<dbReference type="Pfam" id="PF13499">
    <property type="entry name" value="EF-hand_7"/>
    <property type="match status" value="1"/>
</dbReference>
<dbReference type="PROSITE" id="PS00018">
    <property type="entry name" value="EF_HAND_1"/>
    <property type="match status" value="1"/>
</dbReference>
<dbReference type="NCBIfam" id="TIGR00231">
    <property type="entry name" value="small_GTP"/>
    <property type="match status" value="1"/>
</dbReference>
<evidence type="ECO:0000256" key="1">
    <source>
        <dbReference type="ARBA" id="ARBA00022741"/>
    </source>
</evidence>
<dbReference type="SUPFAM" id="SSF52540">
    <property type="entry name" value="P-loop containing nucleoside triphosphate hydrolases"/>
    <property type="match status" value="1"/>
</dbReference>
<dbReference type="FunFam" id="3.40.50.300:FF:001447">
    <property type="entry name" value="Ras-related protein Rab-1B"/>
    <property type="match status" value="1"/>
</dbReference>
<keyword evidence="4" id="KW-0175">Coiled coil</keyword>
<dbReference type="Proteomes" id="UP000282613">
    <property type="component" value="Unassembled WGS sequence"/>
</dbReference>
<keyword evidence="8" id="KW-1185">Reference proteome</keyword>
<accession>A0A158R8Q8</accession>
<dbReference type="Pfam" id="PF00071">
    <property type="entry name" value="Ras"/>
    <property type="match status" value="1"/>
</dbReference>
<dbReference type="WBParaSite" id="TASK_0000594401-mRNA-1">
    <property type="protein sequence ID" value="TASK_0000594401-mRNA-1"/>
    <property type="gene ID" value="TASK_0000594401"/>
</dbReference>
<dbReference type="SMART" id="SM00176">
    <property type="entry name" value="RAN"/>
    <property type="match status" value="1"/>
</dbReference>
<evidence type="ECO:0000256" key="5">
    <source>
        <dbReference type="SAM" id="MobiDB-lite"/>
    </source>
</evidence>
<dbReference type="STRING" id="60517.A0A158R8Q8"/>
<evidence type="ECO:0000256" key="4">
    <source>
        <dbReference type="SAM" id="Coils"/>
    </source>
</evidence>
<dbReference type="SMART" id="SM00174">
    <property type="entry name" value="RHO"/>
    <property type="match status" value="1"/>
</dbReference>
<evidence type="ECO:0000259" key="6">
    <source>
        <dbReference type="PROSITE" id="PS50222"/>
    </source>
</evidence>
<dbReference type="InterPro" id="IPR002048">
    <property type="entry name" value="EF_hand_dom"/>
</dbReference>
<organism evidence="9">
    <name type="scientific">Taenia asiatica</name>
    <name type="common">Asian tapeworm</name>
    <dbReference type="NCBI Taxonomy" id="60517"/>
    <lineage>
        <taxon>Eukaryota</taxon>
        <taxon>Metazoa</taxon>
        <taxon>Spiralia</taxon>
        <taxon>Lophotrochozoa</taxon>
        <taxon>Platyhelminthes</taxon>
        <taxon>Cestoda</taxon>
        <taxon>Eucestoda</taxon>
        <taxon>Cyclophyllidea</taxon>
        <taxon>Taeniidae</taxon>
        <taxon>Taenia</taxon>
    </lineage>
</organism>
<dbReference type="PROSITE" id="PS51421">
    <property type="entry name" value="RAS"/>
    <property type="match status" value="1"/>
</dbReference>
<sequence length="744" mass="84785">MAAQTTQELRDFLRSYDTNNSGSFDRDRWLHLCTSATINLPQDSAAALFDRLDTDKNGLVTIDELLKSLSEWQKATNPEADDQCEEGTGRPVDLGRFAEPRTRKSRLLVDNRLGSFYASSPSDTDKEFGKSVVEATRLSKTISDSYPELAASFNHLLESFKNDIMAKKCENADLEQSYQREKQARKDDLQRLESELDSQIQMIEARLREELSKKYEAAYAEKVRQKELETQRFRETVNELKEQVQTNHRKRSSISGLRSLNPLTSGDDNVFSGRKGWKGKPQESVEEVNPIEAELQREAEDLRKKLAEAQKHLRESEAELTQLRTTVETQSSQLHIEKMKSSSYIEEKDILYSQIQKLREALHEVQNKHALYLQSDFLERAPVGSSRSAMAKSLVIVIDSFLLYLDSGQWSGSNEYSDRPFTNMDPEMGSVTNWSNVDGFQAPDRIFRVVMVGESSVGKTCFMYRFCTGDFYYNARATVGVDFKTKIMMIDGNVFTIEIWDTAGQEKYHSLARQYFRKCDGAILMYDVSNRTSFTGVREWVNMLEVSEPMISLSLRICLRFRPKESCGDTFIPRILVGNKTDLRDGPENSVKPPASAFISTREGENLARVYKAEFIETSVLNSINIDEAVINLARNYGNCPLESELPLVTTNAMPGFYPEGGRINTRKKDVESMFRWVEGLSACRGGHATQRRYKRGDSRLHAQNLVSSKQCIAAIPDPDLYASDEIPKRLPEQWHPHLQEAED</sequence>
<reference evidence="9" key="1">
    <citation type="submission" date="2016-04" db="UniProtKB">
        <authorList>
            <consortium name="WormBaseParasite"/>
        </authorList>
    </citation>
    <scope>IDENTIFICATION</scope>
</reference>
<evidence type="ECO:0000313" key="8">
    <source>
        <dbReference type="Proteomes" id="UP000282613"/>
    </source>
</evidence>
<dbReference type="AlphaFoldDB" id="A0A158R8Q8"/>
<dbReference type="OrthoDB" id="6279399at2759"/>
<dbReference type="InterPro" id="IPR005225">
    <property type="entry name" value="Small_GTP-bd"/>
</dbReference>
<dbReference type="InterPro" id="IPR011992">
    <property type="entry name" value="EF-hand-dom_pair"/>
</dbReference>
<dbReference type="InterPro" id="IPR001806">
    <property type="entry name" value="Small_GTPase"/>
</dbReference>
<keyword evidence="3" id="KW-0342">GTP-binding</keyword>
<dbReference type="GO" id="GO:0005509">
    <property type="term" value="F:calcium ion binding"/>
    <property type="evidence" value="ECO:0007669"/>
    <property type="project" value="InterPro"/>
</dbReference>
<gene>
    <name evidence="7" type="ORF">TASK_LOCUS5945</name>
</gene>
<dbReference type="Gene3D" id="3.40.50.300">
    <property type="entry name" value="P-loop containing nucleotide triphosphate hydrolases"/>
    <property type="match status" value="1"/>
</dbReference>
<keyword evidence="1" id="KW-0547">Nucleotide-binding</keyword>
<dbReference type="SUPFAM" id="SSF47473">
    <property type="entry name" value="EF-hand"/>
    <property type="match status" value="1"/>
</dbReference>
<dbReference type="Gene3D" id="1.10.238.10">
    <property type="entry name" value="EF-hand"/>
    <property type="match status" value="1"/>
</dbReference>
<dbReference type="CDD" id="cd00154">
    <property type="entry name" value="Rab"/>
    <property type="match status" value="1"/>
</dbReference>
<dbReference type="GO" id="GO:0003924">
    <property type="term" value="F:GTPase activity"/>
    <property type="evidence" value="ECO:0007669"/>
    <property type="project" value="InterPro"/>
</dbReference>
<dbReference type="PROSITE" id="PS50222">
    <property type="entry name" value="EF_HAND_2"/>
    <property type="match status" value="1"/>
</dbReference>
<dbReference type="InterPro" id="IPR027417">
    <property type="entry name" value="P-loop_NTPase"/>
</dbReference>
<dbReference type="InterPro" id="IPR018247">
    <property type="entry name" value="EF_Hand_1_Ca_BS"/>
</dbReference>
<reference evidence="7 8" key="2">
    <citation type="submission" date="2018-11" db="EMBL/GenBank/DDBJ databases">
        <authorList>
            <consortium name="Pathogen Informatics"/>
        </authorList>
    </citation>
    <scope>NUCLEOTIDE SEQUENCE [LARGE SCALE GENOMIC DNA]</scope>
</reference>
<dbReference type="PRINTS" id="PR00449">
    <property type="entry name" value="RASTRNSFRMNG"/>
</dbReference>
<evidence type="ECO:0000313" key="9">
    <source>
        <dbReference type="WBParaSite" id="TASK_0000594401-mRNA-1"/>
    </source>
</evidence>
<evidence type="ECO:0000256" key="2">
    <source>
        <dbReference type="ARBA" id="ARBA00022837"/>
    </source>
</evidence>
<dbReference type="PANTHER" id="PTHR47977">
    <property type="entry name" value="RAS-RELATED PROTEIN RAB"/>
    <property type="match status" value="1"/>
</dbReference>
<dbReference type="SMART" id="SM00173">
    <property type="entry name" value="RAS"/>
    <property type="match status" value="1"/>
</dbReference>
<dbReference type="EMBL" id="UYRS01018454">
    <property type="protein sequence ID" value="VDK35881.1"/>
    <property type="molecule type" value="Genomic_DNA"/>
</dbReference>
<feature type="domain" description="EF-hand" evidence="6">
    <location>
        <begin position="40"/>
        <end position="75"/>
    </location>
</feature>
<name>A0A158R8Q8_TAEAS</name>
<dbReference type="PROSITE" id="PS51420">
    <property type="entry name" value="RHO"/>
    <property type="match status" value="1"/>
</dbReference>
<proteinExistence type="predicted"/>
<dbReference type="PROSITE" id="PS51419">
    <property type="entry name" value="RAB"/>
    <property type="match status" value="1"/>
</dbReference>
<feature type="coiled-coil region" evidence="4">
    <location>
        <begin position="292"/>
        <end position="368"/>
    </location>
</feature>
<protein>
    <submittedName>
        <fullName evidence="9">EF-hand domain-containing protein</fullName>
    </submittedName>
</protein>
<evidence type="ECO:0000313" key="7">
    <source>
        <dbReference type="EMBL" id="VDK35881.1"/>
    </source>
</evidence>
<dbReference type="SMART" id="SM00175">
    <property type="entry name" value="RAB"/>
    <property type="match status" value="1"/>
</dbReference>
<dbReference type="InterPro" id="IPR050227">
    <property type="entry name" value="Rab"/>
</dbReference>
<dbReference type="CDD" id="cd00051">
    <property type="entry name" value="EFh"/>
    <property type="match status" value="1"/>
</dbReference>
<feature type="compositionally biased region" description="Polar residues" evidence="5">
    <location>
        <begin position="253"/>
        <end position="267"/>
    </location>
</feature>
<feature type="region of interest" description="Disordered" evidence="5">
    <location>
        <begin position="241"/>
        <end position="287"/>
    </location>
</feature>